<dbReference type="AlphaFoldDB" id="A0A6V8MCM4"/>
<evidence type="ECO:0000256" key="1">
    <source>
        <dbReference type="ARBA" id="ARBA00007637"/>
    </source>
</evidence>
<feature type="domain" description="NAD-dependent epimerase/dehydratase" evidence="2">
    <location>
        <begin position="334"/>
        <end position="594"/>
    </location>
</feature>
<evidence type="ECO:0000313" key="4">
    <source>
        <dbReference type="Proteomes" id="UP000556026"/>
    </source>
</evidence>
<sequence length="686" mass="77802">MSEERIVKESSSAQLPQHLGVVEWFRPGEYDRVERALEDLAQLGIRRLRTGVSWADLYTPEGDAWYQWLIPRLGRELELLPCFLYTPPSIGLEQKTSAPPVHPKDYADFIDVFISRYGEYFEYVELWNEPNNLSEWDWTLDPHWTIFGEMIGGAAYWAKQRGKKTVLGGMSPIDAHWLCRMFDLGVMEHIDVVGIHGFPDIFDYTWKGWHWNIDSVREVLTSHGSPCEIWVTEAGFSTWQHDERKQIEVFLDFLKAPADRVYWYGIDDLDPMLAAVNRFHLDDREYFFGLRRADGTPKLLFRLLEQGGVPLLNSVLATKSAPRPAPSFRDKATLITGGAGFIGTNLAHRLLSEGERVIIYDNLSRPGVERNLLGLKEKYGALVEARLADIRNAFQLGQAVREAKQVFHFAAQVAVTTSVKHPGVDFDINANGAISLLEAIRKAPEPPPLIFTSTNKVYGGMQNIALERVGHRYQPVDPRLRDYGLCEATPLDFHSPYGCSKGCVDQYVIDYARSFGLPAAVFRMSCIYGPHQFGSEDQGWVAHFALRTLSGQPITIYGDGCQIRDVLFVEDLVDALLRARDLLPGISGQAFNIGGGPQHTLTLLELLELLQALKGDLPAIDYGDWRLGDQKYYVSDIRKFSEVSGWRPRHTVIEGVSRLYDWLSQLAPPRKPSRRCWQQNYPQSTL</sequence>
<keyword evidence="4" id="KW-1185">Reference proteome</keyword>
<dbReference type="PANTHER" id="PTHR43000">
    <property type="entry name" value="DTDP-D-GLUCOSE 4,6-DEHYDRATASE-RELATED"/>
    <property type="match status" value="1"/>
</dbReference>
<evidence type="ECO:0000313" key="3">
    <source>
        <dbReference type="EMBL" id="GFO57741.1"/>
    </source>
</evidence>
<dbReference type="EMBL" id="BLXX01000001">
    <property type="protein sequence ID" value="GFO57741.1"/>
    <property type="molecule type" value="Genomic_DNA"/>
</dbReference>
<dbReference type="RefSeq" id="WP_183352539.1">
    <property type="nucleotide sequence ID" value="NZ_BLXX01000001.1"/>
</dbReference>
<gene>
    <name evidence="3" type="ORF">GMST_00660</name>
</gene>
<organism evidence="3 4">
    <name type="scientific">Geomonas silvestris</name>
    <dbReference type="NCBI Taxonomy" id="2740184"/>
    <lineage>
        <taxon>Bacteria</taxon>
        <taxon>Pseudomonadati</taxon>
        <taxon>Thermodesulfobacteriota</taxon>
        <taxon>Desulfuromonadia</taxon>
        <taxon>Geobacterales</taxon>
        <taxon>Geobacteraceae</taxon>
        <taxon>Geomonas</taxon>
    </lineage>
</organism>
<protein>
    <submittedName>
        <fullName evidence="3">NAD-dependent dehydratase</fullName>
    </submittedName>
</protein>
<dbReference type="InterPro" id="IPR017853">
    <property type="entry name" value="GH"/>
</dbReference>
<accession>A0A6V8MCM4</accession>
<dbReference type="Pfam" id="PF01370">
    <property type="entry name" value="Epimerase"/>
    <property type="match status" value="1"/>
</dbReference>
<dbReference type="SUPFAM" id="SSF51445">
    <property type="entry name" value="(Trans)glycosidases"/>
    <property type="match status" value="1"/>
</dbReference>
<dbReference type="InterPro" id="IPR036291">
    <property type="entry name" value="NAD(P)-bd_dom_sf"/>
</dbReference>
<name>A0A6V8MCM4_9BACT</name>
<dbReference type="Gene3D" id="3.40.50.720">
    <property type="entry name" value="NAD(P)-binding Rossmann-like Domain"/>
    <property type="match status" value="1"/>
</dbReference>
<proteinExistence type="inferred from homology"/>
<dbReference type="InterPro" id="IPR001509">
    <property type="entry name" value="Epimerase_deHydtase"/>
</dbReference>
<evidence type="ECO:0000259" key="2">
    <source>
        <dbReference type="Pfam" id="PF01370"/>
    </source>
</evidence>
<comment type="similarity">
    <text evidence="1">Belongs to the NAD(P)-dependent epimerase/dehydratase family.</text>
</comment>
<reference evidence="4" key="1">
    <citation type="submission" date="2020-06" db="EMBL/GenBank/DDBJ databases">
        <title>Draft genomic sequence of Geomonas sp. Red330.</title>
        <authorList>
            <person name="Itoh H."/>
            <person name="Zhenxing X."/>
            <person name="Ushijima N."/>
            <person name="Masuda Y."/>
            <person name="Shiratori Y."/>
            <person name="Senoo K."/>
        </authorList>
    </citation>
    <scope>NUCLEOTIDE SEQUENCE [LARGE SCALE GENOMIC DNA]</scope>
    <source>
        <strain evidence="4">Red330</strain>
    </source>
</reference>
<dbReference type="SUPFAM" id="SSF51735">
    <property type="entry name" value="NAD(P)-binding Rossmann-fold domains"/>
    <property type="match status" value="1"/>
</dbReference>
<dbReference type="Gene3D" id="3.20.20.80">
    <property type="entry name" value="Glycosidases"/>
    <property type="match status" value="1"/>
</dbReference>
<dbReference type="Proteomes" id="UP000556026">
    <property type="component" value="Unassembled WGS sequence"/>
</dbReference>
<comment type="caution">
    <text evidence="3">The sequence shown here is derived from an EMBL/GenBank/DDBJ whole genome shotgun (WGS) entry which is preliminary data.</text>
</comment>